<evidence type="ECO:0008006" key="3">
    <source>
        <dbReference type="Google" id="ProtNLM"/>
    </source>
</evidence>
<dbReference type="PANTHER" id="PTHR36456:SF1">
    <property type="entry name" value="UPF0232 PROTEIN SCO3875"/>
    <property type="match status" value="1"/>
</dbReference>
<dbReference type="RefSeq" id="WP_012859492.1">
    <property type="nucleotide sequence ID" value="NC_013517.1"/>
</dbReference>
<accession>D1AIT0</accession>
<dbReference type="Pfam" id="PF05258">
    <property type="entry name" value="DciA"/>
    <property type="match status" value="1"/>
</dbReference>
<dbReference type="EMBL" id="CP001739">
    <property type="protein sequence ID" value="ACZ06892.1"/>
    <property type="molecule type" value="Genomic_DNA"/>
</dbReference>
<proteinExistence type="predicted"/>
<dbReference type="PANTHER" id="PTHR36456">
    <property type="entry name" value="UPF0232 PROTEIN SCO3875"/>
    <property type="match status" value="1"/>
</dbReference>
<organism evidence="1 2">
    <name type="scientific">Sebaldella termitidis (strain ATCC 33386 / NCTC 11300)</name>
    <dbReference type="NCBI Taxonomy" id="526218"/>
    <lineage>
        <taxon>Bacteria</taxon>
        <taxon>Fusobacteriati</taxon>
        <taxon>Fusobacteriota</taxon>
        <taxon>Fusobacteriia</taxon>
        <taxon>Fusobacteriales</taxon>
        <taxon>Leptotrichiaceae</taxon>
        <taxon>Sebaldella</taxon>
    </lineage>
</organism>
<reference evidence="2" key="1">
    <citation type="submission" date="2009-09" db="EMBL/GenBank/DDBJ databases">
        <title>The complete chromosome of Sebaldella termitidis ATCC 33386.</title>
        <authorList>
            <consortium name="US DOE Joint Genome Institute (JGI-PGF)"/>
            <person name="Lucas S."/>
            <person name="Copeland A."/>
            <person name="Lapidus A."/>
            <person name="Glavina del Rio T."/>
            <person name="Dalin E."/>
            <person name="Tice H."/>
            <person name="Bruce D."/>
            <person name="Goodwin L."/>
            <person name="Pitluck S."/>
            <person name="Kyrpides N."/>
            <person name="Mavromatis K."/>
            <person name="Ivanova N."/>
            <person name="Mikhailova N."/>
            <person name="Sims D."/>
            <person name="Meincke L."/>
            <person name="Brettin T."/>
            <person name="Detter J.C."/>
            <person name="Han C."/>
            <person name="Larimer F."/>
            <person name="Land M."/>
            <person name="Hauser L."/>
            <person name="Markowitz V."/>
            <person name="Cheng J.F."/>
            <person name="Hugenholtz P."/>
            <person name="Woyke T."/>
            <person name="Wu D."/>
            <person name="Eisen J.A."/>
        </authorList>
    </citation>
    <scope>NUCLEOTIDE SEQUENCE [LARGE SCALE GENOMIC DNA]</scope>
    <source>
        <strain evidence="2">ATCC 33386 / NCTC 11300</strain>
    </source>
</reference>
<gene>
    <name evidence="1" type="ordered locus">Sterm_0004</name>
</gene>
<dbReference type="InterPro" id="IPR007922">
    <property type="entry name" value="DciA-like"/>
</dbReference>
<reference evidence="1 2" key="2">
    <citation type="journal article" date="2010" name="Stand. Genomic Sci.">
        <title>Complete genome sequence of Sebaldella termitidis type strain (NCTC 11300).</title>
        <authorList>
            <person name="Harmon-Smith M."/>
            <person name="Celia L."/>
            <person name="Chertkov O."/>
            <person name="Lapidus A."/>
            <person name="Copeland A."/>
            <person name="Glavina Del Rio T."/>
            <person name="Nolan M."/>
            <person name="Lucas S."/>
            <person name="Tice H."/>
            <person name="Cheng J.F."/>
            <person name="Han C."/>
            <person name="Detter J.C."/>
            <person name="Bruce D."/>
            <person name="Goodwin L."/>
            <person name="Pitluck S."/>
            <person name="Pati A."/>
            <person name="Liolios K."/>
            <person name="Ivanova N."/>
            <person name="Mavromatis K."/>
            <person name="Mikhailova N."/>
            <person name="Chen A."/>
            <person name="Palaniappan K."/>
            <person name="Land M."/>
            <person name="Hauser L."/>
            <person name="Chang Y.J."/>
            <person name="Jeffries C.D."/>
            <person name="Brettin T."/>
            <person name="Goker M."/>
            <person name="Beck B."/>
            <person name="Bristow J."/>
            <person name="Eisen J.A."/>
            <person name="Markowitz V."/>
            <person name="Hugenholtz P."/>
            <person name="Kyrpides N.C."/>
            <person name="Klenk H.P."/>
            <person name="Chen F."/>
        </authorList>
    </citation>
    <scope>NUCLEOTIDE SEQUENCE [LARGE SCALE GENOMIC DNA]</scope>
    <source>
        <strain evidence="2">ATCC 33386 / NCTC 11300</strain>
    </source>
</reference>
<dbReference type="KEGG" id="str:Sterm_0004"/>
<sequence>MNKKKLNRIGEVSISRITENDRYMIHIIRKNWKKIVGDVIAEYSFPSFFSKGKLTVIVENNLIMSEMKMYRETILENVNEEFHGTAVSEIYIKGGKIHNNRDIYNEHKETEETAEITAEEKEKIERLFPDVENNELAERIKNIALNSKINEKILLKKGYIECERCGDLFLGEEEMCIKCRNELENEKMGRIKKLIEKNPVISYRETEREIEELTEGEFYKARDQLAEDLTLFVSELIEQNNLKEAGETAEKYALYRTGSSEVYIINKVKEELLNRLTKFLKLRGRI</sequence>
<protein>
    <recommendedName>
        <fullName evidence="3">DUF721 domain-containing protein</fullName>
    </recommendedName>
</protein>
<dbReference type="HOGENOM" id="CLU_798771_0_0_0"/>
<dbReference type="Proteomes" id="UP000000845">
    <property type="component" value="Chromosome"/>
</dbReference>
<dbReference type="eggNOG" id="COG5512">
    <property type="taxonomic scope" value="Bacteria"/>
</dbReference>
<dbReference type="AlphaFoldDB" id="D1AIT0"/>
<evidence type="ECO:0000313" key="2">
    <source>
        <dbReference type="Proteomes" id="UP000000845"/>
    </source>
</evidence>
<name>D1AIT0_SEBTE</name>
<dbReference type="STRING" id="526218.Sterm_0004"/>
<evidence type="ECO:0000313" key="1">
    <source>
        <dbReference type="EMBL" id="ACZ06892.1"/>
    </source>
</evidence>
<keyword evidence="2" id="KW-1185">Reference proteome</keyword>